<dbReference type="GO" id="GO:0007186">
    <property type="term" value="P:G protein-coupled receptor signaling pathway"/>
    <property type="evidence" value="ECO:0007669"/>
    <property type="project" value="InterPro"/>
</dbReference>
<keyword evidence="4 6" id="KW-0472">Membrane</keyword>
<keyword evidence="5" id="KW-0807">Transducer</keyword>
<feature type="transmembrane region" description="Helical" evidence="6">
    <location>
        <begin position="136"/>
        <end position="156"/>
    </location>
</feature>
<evidence type="ECO:0000256" key="3">
    <source>
        <dbReference type="ARBA" id="ARBA00022989"/>
    </source>
</evidence>
<dbReference type="EMBL" id="OZ035837">
    <property type="protein sequence ID" value="CAL1581707.1"/>
    <property type="molecule type" value="Genomic_DNA"/>
</dbReference>
<proteinExistence type="predicted"/>
<evidence type="ECO:0000313" key="7">
    <source>
        <dbReference type="EMBL" id="CAL1581707.1"/>
    </source>
</evidence>
<dbReference type="GO" id="GO:0005549">
    <property type="term" value="F:odorant binding"/>
    <property type="evidence" value="ECO:0007669"/>
    <property type="project" value="TreeGrafter"/>
</dbReference>
<dbReference type="Proteomes" id="UP001497482">
    <property type="component" value="Chromosome 15"/>
</dbReference>
<feature type="transmembrane region" description="Helical" evidence="6">
    <location>
        <begin position="58"/>
        <end position="82"/>
    </location>
</feature>
<evidence type="ECO:0000256" key="1">
    <source>
        <dbReference type="ARBA" id="ARBA00004141"/>
    </source>
</evidence>
<dbReference type="InterPro" id="IPR000725">
    <property type="entry name" value="Olfact_rcpt"/>
</dbReference>
<feature type="transmembrane region" description="Helical" evidence="6">
    <location>
        <begin position="103"/>
        <end position="124"/>
    </location>
</feature>
<evidence type="ECO:0000256" key="4">
    <source>
        <dbReference type="ARBA" id="ARBA00023136"/>
    </source>
</evidence>
<dbReference type="PANTHER" id="PTHR26451">
    <property type="entry name" value="G_PROTEIN_RECEP_F1_2 DOMAIN-CONTAINING PROTEIN"/>
    <property type="match status" value="1"/>
</dbReference>
<evidence type="ECO:0000313" key="8">
    <source>
        <dbReference type="Proteomes" id="UP001497482"/>
    </source>
</evidence>
<reference evidence="7 8" key="1">
    <citation type="submission" date="2024-04" db="EMBL/GenBank/DDBJ databases">
        <authorList>
            <person name="Waldvogel A.-M."/>
            <person name="Schoenle A."/>
        </authorList>
    </citation>
    <scope>NUCLEOTIDE SEQUENCE [LARGE SCALE GENOMIC DNA]</scope>
</reference>
<evidence type="ECO:0000256" key="2">
    <source>
        <dbReference type="ARBA" id="ARBA00022692"/>
    </source>
</evidence>
<organism evidence="7 8">
    <name type="scientific">Knipowitschia caucasica</name>
    <name type="common">Caucasian dwarf goby</name>
    <name type="synonym">Pomatoschistus caucasicus</name>
    <dbReference type="NCBI Taxonomy" id="637954"/>
    <lineage>
        <taxon>Eukaryota</taxon>
        <taxon>Metazoa</taxon>
        <taxon>Chordata</taxon>
        <taxon>Craniata</taxon>
        <taxon>Vertebrata</taxon>
        <taxon>Euteleostomi</taxon>
        <taxon>Actinopterygii</taxon>
        <taxon>Neopterygii</taxon>
        <taxon>Teleostei</taxon>
        <taxon>Neoteleostei</taxon>
        <taxon>Acanthomorphata</taxon>
        <taxon>Gobiaria</taxon>
        <taxon>Gobiiformes</taxon>
        <taxon>Gobioidei</taxon>
        <taxon>Gobiidae</taxon>
        <taxon>Gobiinae</taxon>
        <taxon>Knipowitschia</taxon>
    </lineage>
</organism>
<dbReference type="SUPFAM" id="SSF81321">
    <property type="entry name" value="Family A G protein-coupled receptor-like"/>
    <property type="match status" value="1"/>
</dbReference>
<dbReference type="Gene3D" id="1.20.1070.10">
    <property type="entry name" value="Rhodopsin 7-helix transmembrane proteins"/>
    <property type="match status" value="1"/>
</dbReference>
<evidence type="ECO:0008006" key="9">
    <source>
        <dbReference type="Google" id="ProtNLM"/>
    </source>
</evidence>
<dbReference type="GO" id="GO:0016020">
    <property type="term" value="C:membrane"/>
    <property type="evidence" value="ECO:0007669"/>
    <property type="project" value="UniProtKB-SubCell"/>
</dbReference>
<name>A0AAV2K0J9_KNICA</name>
<dbReference type="PANTHER" id="PTHR26451:SF847">
    <property type="entry name" value="ODORANT RECEPTOR-RELATED"/>
    <property type="match status" value="1"/>
</dbReference>
<evidence type="ECO:0000256" key="5">
    <source>
        <dbReference type="ARBA" id="ARBA00023224"/>
    </source>
</evidence>
<gene>
    <name evidence="7" type="ORF">KC01_LOCUS12442</name>
</gene>
<evidence type="ECO:0000256" key="6">
    <source>
        <dbReference type="SAM" id="Phobius"/>
    </source>
</evidence>
<keyword evidence="2 6" id="KW-0812">Transmembrane</keyword>
<keyword evidence="8" id="KW-1185">Reference proteome</keyword>
<keyword evidence="3 6" id="KW-1133">Transmembrane helix</keyword>
<dbReference type="GO" id="GO:0004984">
    <property type="term" value="F:olfactory receptor activity"/>
    <property type="evidence" value="ECO:0007669"/>
    <property type="project" value="InterPro"/>
</dbReference>
<comment type="subcellular location">
    <subcellularLocation>
        <location evidence="1">Membrane</location>
        <topology evidence="1">Multi-pass membrane protein</topology>
    </subcellularLocation>
</comment>
<dbReference type="AlphaFoldDB" id="A0AAV2K0J9"/>
<sequence>MKKTTVSLQIVLAWVLPAALVSVPTILNQNKKICSFVFNGIICNSTIYKLHCAHLGFINIYGLLVLVTLCFLPVLFECFIYTRIFIIVHGKGPEVRRKAAQTCLPHLFILFNLSCTSTFDVLLVRIQTELPQTLQLFMTFQVALYHPLCNPFVYGLKMTEISKHLR</sequence>
<dbReference type="Pfam" id="PF13853">
    <property type="entry name" value="7tm_4"/>
    <property type="match status" value="1"/>
</dbReference>
<accession>A0AAV2K0J9</accession>
<protein>
    <recommendedName>
        <fullName evidence="9">G-protein coupled receptors family 1 profile domain-containing protein</fullName>
    </recommendedName>
</protein>
<dbReference type="InterPro" id="IPR052921">
    <property type="entry name" value="GPCR1_Superfamily_Member"/>
</dbReference>